<dbReference type="STRING" id="1123397.SAMN05660831_00465"/>
<feature type="domain" description="Glycoside hydrolase family 57 N-terminal" evidence="4">
    <location>
        <begin position="14"/>
        <end position="436"/>
    </location>
</feature>
<proteinExistence type="inferred from homology"/>
<dbReference type="Gene3D" id="3.20.110.10">
    <property type="entry name" value="Glycoside hydrolase 38, N terminal domain"/>
    <property type="match status" value="1"/>
</dbReference>
<evidence type="ECO:0000313" key="5">
    <source>
        <dbReference type="EMBL" id="SFD01802.1"/>
    </source>
</evidence>
<protein>
    <submittedName>
        <fullName evidence="5">Alpha-amylase/alpha-mannosidase, GH57 family</fullName>
    </submittedName>
</protein>
<dbReference type="Proteomes" id="UP000198611">
    <property type="component" value="Unassembled WGS sequence"/>
</dbReference>
<sequence>MSAKGKGKTPVKVVLGWHMHQPSYLDPCSGEYRLPWTYLHATKDYVDMVAHLEAIPEARAVVNFSPTLIEQIQDYTEQVAGHLRDGRPLHDPLLRALADPTLPEDACDRERLVQWCLRANEAHLIERWAPFAMLAELGRWVEKHPGSGLDISDRFLADLITWYHLAWLGESVRRGDARVKRLMDKERGFSVHDRRELLVVIGELLQGVIPRYRALAEEGRVELSVTPYAHPILPLLQDLTSVQEAWPDAPMPTATHYPGGAERARWHIQRGLEVFEAAFGFRPAGCWPAEGSVSDATLAELEAAGFAWAASGGSVLDNSLADAEMRTDPDPEWHRAYTVGEGAMRCFFRDDGLSDLIGFNYADWHGDDAVANLVSHLETIVAHCADRKQAVIPIILDGENAWEHYPANGWYFLSALYRRLADHPELELTTFAEAAELPARQLPRVIAGSWVWGSFSTWIGEREKNRGWELLVEAKRAFDGVVDGLDAEARDRAEVQLAICESSDWFWWFGDYNPAGIVAEFDHLYRLQLIALYERLGLHPPEHLSHAFAHGGGADARGGAMQPGRSQ</sequence>
<dbReference type="InterPro" id="IPR027291">
    <property type="entry name" value="Glyco_hydro_38_N_sf"/>
</dbReference>
<dbReference type="EMBL" id="FOMJ01000001">
    <property type="protein sequence ID" value="SFD01802.1"/>
    <property type="molecule type" value="Genomic_DNA"/>
</dbReference>
<dbReference type="Pfam" id="PF03065">
    <property type="entry name" value="Glyco_hydro_57"/>
    <property type="match status" value="1"/>
</dbReference>
<dbReference type="AlphaFoldDB" id="A0A1I1NWU4"/>
<dbReference type="InterPro" id="IPR052046">
    <property type="entry name" value="GH57_Enzymes"/>
</dbReference>
<dbReference type="InterPro" id="IPR004300">
    <property type="entry name" value="Glyco_hydro_57_N"/>
</dbReference>
<reference evidence="5 6" key="1">
    <citation type="submission" date="2016-10" db="EMBL/GenBank/DDBJ databases">
        <authorList>
            <person name="de Groot N.N."/>
        </authorList>
    </citation>
    <scope>NUCLEOTIDE SEQUENCE [LARGE SCALE GENOMIC DNA]</scope>
    <source>
        <strain evidence="5 6">HL3</strain>
    </source>
</reference>
<gene>
    <name evidence="5" type="ORF">SAMN05660831_00465</name>
</gene>
<evidence type="ECO:0000256" key="2">
    <source>
        <dbReference type="ARBA" id="ARBA00023277"/>
    </source>
</evidence>
<dbReference type="CDD" id="cd10796">
    <property type="entry name" value="GH57N_APU"/>
    <property type="match status" value="1"/>
</dbReference>
<evidence type="ECO:0000256" key="1">
    <source>
        <dbReference type="ARBA" id="ARBA00006821"/>
    </source>
</evidence>
<dbReference type="PANTHER" id="PTHR36306:SF1">
    <property type="entry name" value="ALPHA-AMYLASE-RELATED"/>
    <property type="match status" value="1"/>
</dbReference>
<organism evidence="5 6">
    <name type="scientific">Thiohalospira halophila DSM 15071</name>
    <dbReference type="NCBI Taxonomy" id="1123397"/>
    <lineage>
        <taxon>Bacteria</taxon>
        <taxon>Pseudomonadati</taxon>
        <taxon>Pseudomonadota</taxon>
        <taxon>Gammaproteobacteria</taxon>
        <taxon>Thiohalospirales</taxon>
        <taxon>Thiohalospiraceae</taxon>
        <taxon>Thiohalospira</taxon>
    </lineage>
</organism>
<name>A0A1I1NWU4_9GAMM</name>
<accession>A0A1I1NWU4</accession>
<dbReference type="PANTHER" id="PTHR36306">
    <property type="entry name" value="ALPHA-AMYLASE-RELATED-RELATED"/>
    <property type="match status" value="1"/>
</dbReference>
<dbReference type="GO" id="GO:0005975">
    <property type="term" value="P:carbohydrate metabolic process"/>
    <property type="evidence" value="ECO:0007669"/>
    <property type="project" value="InterPro"/>
</dbReference>
<comment type="similarity">
    <text evidence="1 3">Belongs to the glycosyl hydrolase 57 family.</text>
</comment>
<dbReference type="InterPro" id="IPR011330">
    <property type="entry name" value="Glyco_hydro/deAcase_b/a-brl"/>
</dbReference>
<evidence type="ECO:0000313" key="6">
    <source>
        <dbReference type="Proteomes" id="UP000198611"/>
    </source>
</evidence>
<dbReference type="GO" id="GO:0003824">
    <property type="term" value="F:catalytic activity"/>
    <property type="evidence" value="ECO:0007669"/>
    <property type="project" value="InterPro"/>
</dbReference>
<dbReference type="OrthoDB" id="9759321at2"/>
<evidence type="ECO:0000256" key="3">
    <source>
        <dbReference type="RuleBase" id="RU361196"/>
    </source>
</evidence>
<keyword evidence="2 3" id="KW-0119">Carbohydrate metabolism</keyword>
<dbReference type="SUPFAM" id="SSF88713">
    <property type="entry name" value="Glycoside hydrolase/deacetylase"/>
    <property type="match status" value="1"/>
</dbReference>
<evidence type="ECO:0000259" key="4">
    <source>
        <dbReference type="Pfam" id="PF03065"/>
    </source>
</evidence>
<dbReference type="RefSeq" id="WP_093427126.1">
    <property type="nucleotide sequence ID" value="NZ_FOMJ01000001.1"/>
</dbReference>
<keyword evidence="6" id="KW-1185">Reference proteome</keyword>